<dbReference type="AlphaFoldDB" id="A0A9E8NDA2"/>
<organism evidence="1 2">
    <name type="scientific">Dyadobacter pollutisoli</name>
    <dbReference type="NCBI Taxonomy" id="2910158"/>
    <lineage>
        <taxon>Bacteria</taxon>
        <taxon>Pseudomonadati</taxon>
        <taxon>Bacteroidota</taxon>
        <taxon>Cytophagia</taxon>
        <taxon>Cytophagales</taxon>
        <taxon>Spirosomataceae</taxon>
        <taxon>Dyadobacter</taxon>
    </lineage>
</organism>
<keyword evidence="2" id="KW-1185">Reference proteome</keyword>
<gene>
    <name evidence="1" type="ORF">ON006_11715</name>
</gene>
<dbReference type="Proteomes" id="UP001164653">
    <property type="component" value="Chromosome"/>
</dbReference>
<reference evidence="1" key="1">
    <citation type="submission" date="2022-11" db="EMBL/GenBank/DDBJ databases">
        <title>Dyadobacter pollutisoli sp. nov., isolated from plastic dumped soil.</title>
        <authorList>
            <person name="Kim J.M."/>
            <person name="Kim K.R."/>
            <person name="Lee J.K."/>
            <person name="Hao L."/>
            <person name="Jeon C.O."/>
        </authorList>
    </citation>
    <scope>NUCLEOTIDE SEQUENCE</scope>
    <source>
        <strain evidence="1">U1</strain>
    </source>
</reference>
<protein>
    <submittedName>
        <fullName evidence="1">Uncharacterized protein</fullName>
    </submittedName>
</protein>
<accession>A0A9E8NDA2</accession>
<name>A0A9E8NDA2_9BACT</name>
<dbReference type="KEGG" id="dpf:ON006_11715"/>
<proteinExistence type="predicted"/>
<sequence>MTEQDEDLILYGTQYVQILMRLASDPECPKDYYCLTILTSYCQGKLARRQLKAIEEIEKQIIGFEGDTTAALDKWRADFLTFSALATHPMPVSETVADALAFFLLVGPHRILNFNKISESQSGFLHYIASNESYREYCYVNKETGFWEVSKTEFKEADVKWF</sequence>
<dbReference type="RefSeq" id="WP_244819974.1">
    <property type="nucleotide sequence ID" value="NZ_CP112998.1"/>
</dbReference>
<evidence type="ECO:0000313" key="2">
    <source>
        <dbReference type="Proteomes" id="UP001164653"/>
    </source>
</evidence>
<evidence type="ECO:0000313" key="1">
    <source>
        <dbReference type="EMBL" id="WAC14605.1"/>
    </source>
</evidence>
<dbReference type="EMBL" id="CP112998">
    <property type="protein sequence ID" value="WAC14605.1"/>
    <property type="molecule type" value="Genomic_DNA"/>
</dbReference>